<sequence length="107" mass="12686">MTSEFTVKYKDFSKKFFNKSWVFKYILESVRNDIITTLKRLKPSPKAEINIALWVHSGRLESIRVLVNWVPVMFITGSLTHFTLRSSPEWNELDAEDIWDDGPDWNY</sequence>
<reference evidence="1 2" key="1">
    <citation type="submission" date="2020-07" db="EMBL/GenBank/DDBJ databases">
        <title>Taxonomic proposal: Crassvirales, a new order of highly abundant and diverse bacterial viruses.</title>
        <authorList>
            <person name="Shkoporov A.N."/>
            <person name="Stockdale S.R."/>
            <person name="Guerin E."/>
            <person name="Ross R.P."/>
            <person name="Hill C."/>
        </authorList>
    </citation>
    <scope>NUCLEOTIDE SEQUENCE [LARGE SCALE GENOMIC DNA]</scope>
</reference>
<accession>A0A7M1RYH0</accession>
<evidence type="ECO:0000313" key="2">
    <source>
        <dbReference type="Proteomes" id="UP000594030"/>
    </source>
</evidence>
<keyword evidence="2" id="KW-1185">Reference proteome</keyword>
<protein>
    <submittedName>
        <fullName evidence="1">Uncharacterized protein</fullName>
    </submittedName>
</protein>
<evidence type="ECO:0000313" key="1">
    <source>
        <dbReference type="EMBL" id="QOR58931.1"/>
    </source>
</evidence>
<dbReference type="GeneID" id="65129415"/>
<name>A0A7M1RYH0_9CAUD</name>
<dbReference type="EMBL" id="MT774385">
    <property type="protein sequence ID" value="QOR58931.1"/>
    <property type="molecule type" value="Genomic_DNA"/>
</dbReference>
<organism evidence="1 2">
    <name type="scientific">uncultured phage cr108_1</name>
    <dbReference type="NCBI Taxonomy" id="2772069"/>
    <lineage>
        <taxon>Viruses</taxon>
        <taxon>Duplodnaviria</taxon>
        <taxon>Heunggongvirae</taxon>
        <taxon>Uroviricota</taxon>
        <taxon>Caudoviricetes</taxon>
        <taxon>Crassvirales</taxon>
        <taxon>Steigviridae</taxon>
        <taxon>Asinivirinae</taxon>
        <taxon>Pipoluvirus</taxon>
        <taxon>Pipoluvirus rarus</taxon>
    </lineage>
</organism>
<dbReference type="Proteomes" id="UP000594030">
    <property type="component" value="Segment"/>
</dbReference>
<proteinExistence type="predicted"/>
<dbReference type="KEGG" id="vg:65129415"/>
<dbReference type="RefSeq" id="YP_010111089.1">
    <property type="nucleotide sequence ID" value="NC_055878.1"/>
</dbReference>